<dbReference type="Pfam" id="PF12146">
    <property type="entry name" value="Hydrolase_4"/>
    <property type="match status" value="1"/>
</dbReference>
<gene>
    <name evidence="4" type="ORF">EGYM00392_LOCUS25669</name>
</gene>
<keyword evidence="2" id="KW-0472">Membrane</keyword>
<sequence>MGFLPKWLTLQWVVWTSFKIFGFPYMMILILLMMMQRQLIYQKPLGSDIADPTLTGGKLVNLSSRVLALHFPVEDDRAPTVVFFHGNGDQLGWGAAFLGPHFNTQGCGFYGIEYPGYGLATGRTTEMSIHSAAKEAIEFLTLPEPEGLGVRLDQVVLFGQSIGAAVAMEAAIQGLGNKVVLLSAFLSIPHMAQEVGGRATQWLSLDLLRVGIHDEYDNMKKAPGLRVPVSILHGDNDTIVPFNHSVQLHQLIPGADFHRLENVGHNDVFFDVESESQVIKIVAEFAKRGMKSQNSKKTASKIEETSKETASEKPKETPKETPNKEPKETPKETPKKKKAKTKTKKEKKA</sequence>
<dbReference type="PANTHER" id="PTHR12277">
    <property type="entry name" value="ALPHA/BETA HYDROLASE DOMAIN-CONTAINING PROTEIN"/>
    <property type="match status" value="1"/>
</dbReference>
<dbReference type="InterPro" id="IPR022742">
    <property type="entry name" value="Hydrolase_4"/>
</dbReference>
<evidence type="ECO:0000313" key="4">
    <source>
        <dbReference type="EMBL" id="CAD9014563.1"/>
    </source>
</evidence>
<organism evidence="4">
    <name type="scientific">Eutreptiella gymnastica</name>
    <dbReference type="NCBI Taxonomy" id="73025"/>
    <lineage>
        <taxon>Eukaryota</taxon>
        <taxon>Discoba</taxon>
        <taxon>Euglenozoa</taxon>
        <taxon>Euglenida</taxon>
        <taxon>Spirocuta</taxon>
        <taxon>Euglenophyceae</taxon>
        <taxon>Eutreptiales</taxon>
        <taxon>Eutreptiaceae</taxon>
        <taxon>Eutreptiella</taxon>
    </lineage>
</organism>
<dbReference type="AlphaFoldDB" id="A0A7S1IK62"/>
<reference evidence="4" key="1">
    <citation type="submission" date="2021-01" db="EMBL/GenBank/DDBJ databases">
        <authorList>
            <person name="Corre E."/>
            <person name="Pelletier E."/>
            <person name="Niang G."/>
            <person name="Scheremetjew M."/>
            <person name="Finn R."/>
            <person name="Kale V."/>
            <person name="Holt S."/>
            <person name="Cochrane G."/>
            <person name="Meng A."/>
            <person name="Brown T."/>
            <person name="Cohen L."/>
        </authorList>
    </citation>
    <scope>NUCLEOTIDE SEQUENCE</scope>
    <source>
        <strain evidence="4">NIES-381</strain>
    </source>
</reference>
<feature type="domain" description="Serine aminopeptidase S33" evidence="3">
    <location>
        <begin position="79"/>
        <end position="204"/>
    </location>
</feature>
<feature type="compositionally biased region" description="Basic residues" evidence="1">
    <location>
        <begin position="334"/>
        <end position="349"/>
    </location>
</feature>
<keyword evidence="2" id="KW-1133">Transmembrane helix</keyword>
<accession>A0A7S1IK62</accession>
<keyword evidence="2" id="KW-0812">Transmembrane</keyword>
<feature type="compositionally biased region" description="Basic and acidic residues" evidence="1">
    <location>
        <begin position="300"/>
        <end position="333"/>
    </location>
</feature>
<dbReference type="EMBL" id="HBGA01068690">
    <property type="protein sequence ID" value="CAD9014563.1"/>
    <property type="molecule type" value="Transcribed_RNA"/>
</dbReference>
<feature type="region of interest" description="Disordered" evidence="1">
    <location>
        <begin position="289"/>
        <end position="349"/>
    </location>
</feature>
<dbReference type="Gene3D" id="3.40.50.1820">
    <property type="entry name" value="alpha/beta hydrolase"/>
    <property type="match status" value="1"/>
</dbReference>
<evidence type="ECO:0000256" key="2">
    <source>
        <dbReference type="SAM" id="Phobius"/>
    </source>
</evidence>
<proteinExistence type="predicted"/>
<evidence type="ECO:0000259" key="3">
    <source>
        <dbReference type="Pfam" id="PF12146"/>
    </source>
</evidence>
<dbReference type="InterPro" id="IPR029058">
    <property type="entry name" value="AB_hydrolase_fold"/>
</dbReference>
<dbReference type="SUPFAM" id="SSF53474">
    <property type="entry name" value="alpha/beta-Hydrolases"/>
    <property type="match status" value="1"/>
</dbReference>
<protein>
    <recommendedName>
        <fullName evidence="3">Serine aminopeptidase S33 domain-containing protein</fullName>
    </recommendedName>
</protein>
<evidence type="ECO:0000256" key="1">
    <source>
        <dbReference type="SAM" id="MobiDB-lite"/>
    </source>
</evidence>
<name>A0A7S1IK62_9EUGL</name>
<feature type="transmembrane region" description="Helical" evidence="2">
    <location>
        <begin position="12"/>
        <end position="34"/>
    </location>
</feature>